<dbReference type="PANTHER" id="PTHR34387:SF2">
    <property type="entry name" value="SLR1258 PROTEIN"/>
    <property type="match status" value="1"/>
</dbReference>
<proteinExistence type="predicted"/>
<dbReference type="Pfam" id="PF04402">
    <property type="entry name" value="SIMPL"/>
    <property type="match status" value="1"/>
</dbReference>
<dbReference type="RefSeq" id="WP_073104436.1">
    <property type="nucleotide sequence ID" value="NZ_FQZY01000007.1"/>
</dbReference>
<gene>
    <name evidence="1" type="ORF">SAMN02745243_00461</name>
</gene>
<sequence>MPRTITVKGIGKAFAKPDYVVLSMHLVSQNMDYEETMHSASLRIQHLTETLVSLGFDKADLKTTNFNIETDYNSEKDCNGNYHRVFNGYKVIQDLKLAFDFDTNRLATALSAISGCISNPELSIRFTVKDATAINEEMLRSATVNAKRKAEILCEASGVELGQLMAIDYNWGELDIYSHTRYDMADECMAAPMMERSIEIEPDDIETTDTATFVWEIK</sequence>
<dbReference type="EMBL" id="FQZY01000007">
    <property type="protein sequence ID" value="SHJ37459.1"/>
    <property type="molecule type" value="Genomic_DNA"/>
</dbReference>
<dbReference type="PANTHER" id="PTHR34387">
    <property type="entry name" value="SLR1258 PROTEIN"/>
    <property type="match status" value="1"/>
</dbReference>
<dbReference type="InterPro" id="IPR052022">
    <property type="entry name" value="26kDa_periplasmic_antigen"/>
</dbReference>
<dbReference type="Gene3D" id="3.30.110.170">
    <property type="entry name" value="Protein of unknown function (DUF541), domain 1"/>
    <property type="match status" value="1"/>
</dbReference>
<dbReference type="GO" id="GO:0006974">
    <property type="term" value="P:DNA damage response"/>
    <property type="evidence" value="ECO:0007669"/>
    <property type="project" value="TreeGrafter"/>
</dbReference>
<dbReference type="AlphaFoldDB" id="A0A1M6ISY2"/>
<accession>A0A1M6ISY2</accession>
<evidence type="ECO:0000313" key="1">
    <source>
        <dbReference type="EMBL" id="SHJ37459.1"/>
    </source>
</evidence>
<organism evidence="1 2">
    <name type="scientific">Hespellia stercorisuis DSM 15480</name>
    <dbReference type="NCBI Taxonomy" id="1121950"/>
    <lineage>
        <taxon>Bacteria</taxon>
        <taxon>Bacillati</taxon>
        <taxon>Bacillota</taxon>
        <taxon>Clostridia</taxon>
        <taxon>Lachnospirales</taxon>
        <taxon>Lachnospiraceae</taxon>
        <taxon>Hespellia</taxon>
    </lineage>
</organism>
<dbReference type="Proteomes" id="UP000184301">
    <property type="component" value="Unassembled WGS sequence"/>
</dbReference>
<keyword evidence="2" id="KW-1185">Reference proteome</keyword>
<reference evidence="1 2" key="1">
    <citation type="submission" date="2016-11" db="EMBL/GenBank/DDBJ databases">
        <authorList>
            <person name="Jaros S."/>
            <person name="Januszkiewicz K."/>
            <person name="Wedrychowicz H."/>
        </authorList>
    </citation>
    <scope>NUCLEOTIDE SEQUENCE [LARGE SCALE GENOMIC DNA]</scope>
    <source>
        <strain evidence="1 2">DSM 15480</strain>
    </source>
</reference>
<dbReference type="OrthoDB" id="850697at2"/>
<evidence type="ECO:0000313" key="2">
    <source>
        <dbReference type="Proteomes" id="UP000184301"/>
    </source>
</evidence>
<evidence type="ECO:0008006" key="3">
    <source>
        <dbReference type="Google" id="ProtNLM"/>
    </source>
</evidence>
<dbReference type="STRING" id="1121950.SAMN02745243_00461"/>
<dbReference type="InterPro" id="IPR007497">
    <property type="entry name" value="SIMPL/DUF541"/>
</dbReference>
<name>A0A1M6ISY2_9FIRM</name>
<dbReference type="Gene3D" id="3.30.70.2970">
    <property type="entry name" value="Protein of unknown function (DUF541), domain 2"/>
    <property type="match status" value="1"/>
</dbReference>
<protein>
    <recommendedName>
        <fullName evidence="3">SIMPL domain-containing protein</fullName>
    </recommendedName>
</protein>